<feature type="non-terminal residue" evidence="3">
    <location>
        <position position="156"/>
    </location>
</feature>
<evidence type="ECO:0000313" key="4">
    <source>
        <dbReference type="Proteomes" id="UP000282321"/>
    </source>
</evidence>
<reference evidence="3 4" key="1">
    <citation type="submission" date="2018-06" db="EMBL/GenBank/DDBJ databases">
        <title>Extensive metabolic versatility and redundancy in microbially diverse, dynamic hydrothermal sediments.</title>
        <authorList>
            <person name="Dombrowski N."/>
            <person name="Teske A."/>
            <person name="Baker B.J."/>
        </authorList>
    </citation>
    <scope>NUCLEOTIDE SEQUENCE [LARGE SCALE GENOMIC DNA]</scope>
    <source>
        <strain evidence="3">B35_G9</strain>
    </source>
</reference>
<dbReference type="InterPro" id="IPR032456">
    <property type="entry name" value="Peptidase_M48_N"/>
</dbReference>
<evidence type="ECO:0000313" key="3">
    <source>
        <dbReference type="EMBL" id="RKX64525.1"/>
    </source>
</evidence>
<keyword evidence="1" id="KW-0812">Transmembrane</keyword>
<dbReference type="EMBL" id="QNBC01000153">
    <property type="protein sequence ID" value="RKX64525.1"/>
    <property type="molecule type" value="Genomic_DNA"/>
</dbReference>
<dbReference type="Pfam" id="PF16491">
    <property type="entry name" value="Peptidase_M48_N"/>
    <property type="match status" value="1"/>
</dbReference>
<name>A0A660S6Y6_UNCT6</name>
<feature type="transmembrane region" description="Helical" evidence="1">
    <location>
        <begin position="6"/>
        <end position="24"/>
    </location>
</feature>
<keyword evidence="1" id="KW-0472">Membrane</keyword>
<dbReference type="PANTHER" id="PTHR10120">
    <property type="entry name" value="CAAX PRENYL PROTEASE 1"/>
    <property type="match status" value="1"/>
</dbReference>
<keyword evidence="1" id="KW-1133">Transmembrane helix</keyword>
<dbReference type="AlphaFoldDB" id="A0A660S6Y6"/>
<evidence type="ECO:0000256" key="1">
    <source>
        <dbReference type="SAM" id="Phobius"/>
    </source>
</evidence>
<organism evidence="3 4">
    <name type="scientific">candidate division TA06 bacterium</name>
    <dbReference type="NCBI Taxonomy" id="2250710"/>
    <lineage>
        <taxon>Bacteria</taxon>
        <taxon>Bacteria division TA06</taxon>
    </lineage>
</organism>
<dbReference type="Proteomes" id="UP000282321">
    <property type="component" value="Unassembled WGS sequence"/>
</dbReference>
<feature type="transmembrane region" description="Helical" evidence="1">
    <location>
        <begin position="94"/>
        <end position="116"/>
    </location>
</feature>
<accession>A0A660S6Y6</accession>
<sequence length="156" mass="18609">MIFKVIFITLFGIKILIKSFIDFLNYDYLRKNRGIPEEFKGIVDEKKIIRIGDYNAEKVRFNLFKEIYETLIVMLFLFTPLFKIYFNWIDSLGIAYVMKGVLFFEIFVIADTILMLPMEYYTSFGIEQKYGFNNYTFGGWILDQIKWSLVVLVIYA</sequence>
<proteinExistence type="predicted"/>
<gene>
    <name evidence="3" type="ORF">DRP44_08165</name>
</gene>
<feature type="transmembrane region" description="Helical" evidence="1">
    <location>
        <begin position="67"/>
        <end position="88"/>
    </location>
</feature>
<evidence type="ECO:0000259" key="2">
    <source>
        <dbReference type="Pfam" id="PF16491"/>
    </source>
</evidence>
<comment type="caution">
    <text evidence="3">The sequence shown here is derived from an EMBL/GenBank/DDBJ whole genome shotgun (WGS) entry which is preliminary data.</text>
</comment>
<feature type="domain" description="CAAX prenyl protease 1 N-terminal" evidence="2">
    <location>
        <begin position="26"/>
        <end position="155"/>
    </location>
</feature>
<protein>
    <recommendedName>
        <fullName evidence="2">CAAX prenyl protease 1 N-terminal domain-containing protein</fullName>
    </recommendedName>
</protein>